<dbReference type="InterPro" id="IPR023393">
    <property type="entry name" value="START-like_dom_sf"/>
</dbReference>
<dbReference type="Pfam" id="PF03364">
    <property type="entry name" value="Polyketide_cyc"/>
    <property type="match status" value="1"/>
</dbReference>
<feature type="domain" description="Coenzyme Q-binding protein COQ10 START" evidence="1">
    <location>
        <begin position="50"/>
        <end position="176"/>
    </location>
</feature>
<dbReference type="AlphaFoldDB" id="A0A926WF30"/>
<proteinExistence type="predicted"/>
<organism evidence="2 3">
    <name type="scientific">Anabaena sphaerica FACHB-251</name>
    <dbReference type="NCBI Taxonomy" id="2692883"/>
    <lineage>
        <taxon>Bacteria</taxon>
        <taxon>Bacillati</taxon>
        <taxon>Cyanobacteriota</taxon>
        <taxon>Cyanophyceae</taxon>
        <taxon>Nostocales</taxon>
        <taxon>Nostocaceae</taxon>
        <taxon>Anabaena</taxon>
    </lineage>
</organism>
<dbReference type="Proteomes" id="UP000662185">
    <property type="component" value="Unassembled WGS sequence"/>
</dbReference>
<dbReference type="EMBL" id="JACJQU010000002">
    <property type="protein sequence ID" value="MBD2293247.1"/>
    <property type="molecule type" value="Genomic_DNA"/>
</dbReference>
<protein>
    <submittedName>
        <fullName evidence="2">SRPBCC family protein</fullName>
    </submittedName>
</protein>
<evidence type="ECO:0000313" key="2">
    <source>
        <dbReference type="EMBL" id="MBD2293247.1"/>
    </source>
</evidence>
<dbReference type="Gene3D" id="3.30.530.20">
    <property type="match status" value="1"/>
</dbReference>
<evidence type="ECO:0000259" key="1">
    <source>
        <dbReference type="Pfam" id="PF03364"/>
    </source>
</evidence>
<keyword evidence="3" id="KW-1185">Reference proteome</keyword>
<dbReference type="CDD" id="cd08866">
    <property type="entry name" value="SRPBCC_11"/>
    <property type="match status" value="1"/>
</dbReference>
<dbReference type="SUPFAM" id="SSF55961">
    <property type="entry name" value="Bet v1-like"/>
    <property type="match status" value="1"/>
</dbReference>
<sequence>MTTENNSTGLDSPTPIDDNALEANLDVDSVSIQVEKLSDRQRQITAKVQIPHPIEKVWKILTDYEALPQFIPNLAKSCLLDHPNGGIRLEQIGSQRLLNFKFCARVVLDLEEIFPKLINFQMVEGDFKGFAGSWCLEPYSLGANQGTILCYTIQVWPKLTMPIAIIENRLSKDLQLNLLAIRQRANELSIV</sequence>
<dbReference type="PANTHER" id="PTHR34060:SF1">
    <property type="entry name" value="POLYKETIDE CYCLASE _ DEHYDRASE AND LIPID TRANSPORT PROTEIN"/>
    <property type="match status" value="1"/>
</dbReference>
<comment type="caution">
    <text evidence="2">The sequence shown here is derived from an EMBL/GenBank/DDBJ whole genome shotgun (WGS) entry which is preliminary data.</text>
</comment>
<gene>
    <name evidence="2" type="ORF">H6G06_07045</name>
</gene>
<reference evidence="3" key="1">
    <citation type="journal article" date="2020" name="ISME J.">
        <title>Comparative genomics reveals insights into cyanobacterial evolution and habitat adaptation.</title>
        <authorList>
            <person name="Chen M.Y."/>
            <person name="Teng W.K."/>
            <person name="Zhao L."/>
            <person name="Hu C.X."/>
            <person name="Zhou Y.K."/>
            <person name="Han B.P."/>
            <person name="Song L.R."/>
            <person name="Shu W.S."/>
        </authorList>
    </citation>
    <scope>NUCLEOTIDE SEQUENCE [LARGE SCALE GENOMIC DNA]</scope>
    <source>
        <strain evidence="3">FACHB-251</strain>
    </source>
</reference>
<dbReference type="RefSeq" id="WP_190558393.1">
    <property type="nucleotide sequence ID" value="NZ_JACJQU010000002.1"/>
</dbReference>
<name>A0A926WF30_9NOST</name>
<dbReference type="PANTHER" id="PTHR34060">
    <property type="entry name" value="POLYKETIDE CYCLASE / DEHYDRASE AND LIPID TRANSPORT PROTEIN"/>
    <property type="match status" value="1"/>
</dbReference>
<dbReference type="InterPro" id="IPR005031">
    <property type="entry name" value="COQ10_START"/>
</dbReference>
<accession>A0A926WF30</accession>
<evidence type="ECO:0000313" key="3">
    <source>
        <dbReference type="Proteomes" id="UP000662185"/>
    </source>
</evidence>